<protein>
    <recommendedName>
        <fullName evidence="3">GH16 domain-containing protein</fullName>
    </recommendedName>
</protein>
<feature type="region of interest" description="Disordered" evidence="1">
    <location>
        <begin position="255"/>
        <end position="289"/>
    </location>
</feature>
<name>A0ABP0B7P0_9PEZI</name>
<feature type="domain" description="GH16" evidence="3">
    <location>
        <begin position="26"/>
        <end position="277"/>
    </location>
</feature>
<organism evidence="4 5">
    <name type="scientific">Sporothrix bragantina</name>
    <dbReference type="NCBI Taxonomy" id="671064"/>
    <lineage>
        <taxon>Eukaryota</taxon>
        <taxon>Fungi</taxon>
        <taxon>Dikarya</taxon>
        <taxon>Ascomycota</taxon>
        <taxon>Pezizomycotina</taxon>
        <taxon>Sordariomycetes</taxon>
        <taxon>Sordariomycetidae</taxon>
        <taxon>Ophiostomatales</taxon>
        <taxon>Ophiostomataceae</taxon>
        <taxon>Sporothrix</taxon>
    </lineage>
</organism>
<dbReference type="EMBL" id="CAWUHC010000015">
    <property type="protein sequence ID" value="CAK7215557.1"/>
    <property type="molecule type" value="Genomic_DNA"/>
</dbReference>
<sequence length="289" mass="30367">MHASLTSVVSALLACYGSSMAAAAVAATPAQPLPVRDTVAVAAAAAATTTIIPSNSFGSQSAFAAAWDYNYPWGTDHNGGARMDKSQSVLDFQSNTLTITAKPVSGQKSTKQGGKTIAIHYLSGAVHAQKHITVDKGTTVELAGDFRATVTKGTWPAFWLTAVDGWPPEVDMAEWKGSGKISFNTFNTSSQVATKDVTYPSPGDFHAIRCVMRDENGKDVQVKFYMDGKLVTTQVGKGFTGKAMYLIINLQMEGSSGSPGPKTNTEYSARGVSVVSYKSQSGSSDGGRS</sequence>
<evidence type="ECO:0000313" key="4">
    <source>
        <dbReference type="EMBL" id="CAK7215557.1"/>
    </source>
</evidence>
<feature type="signal peptide" evidence="2">
    <location>
        <begin position="1"/>
        <end position="21"/>
    </location>
</feature>
<evidence type="ECO:0000259" key="3">
    <source>
        <dbReference type="PROSITE" id="PS51762"/>
    </source>
</evidence>
<gene>
    <name evidence="4" type="ORF">SBRCBS47491_002521</name>
</gene>
<evidence type="ECO:0000256" key="1">
    <source>
        <dbReference type="SAM" id="MobiDB-lite"/>
    </source>
</evidence>
<dbReference type="InterPro" id="IPR000757">
    <property type="entry name" value="Beta-glucanase-like"/>
</dbReference>
<dbReference type="Gene3D" id="2.60.120.200">
    <property type="match status" value="1"/>
</dbReference>
<dbReference type="Proteomes" id="UP001642406">
    <property type="component" value="Unassembled WGS sequence"/>
</dbReference>
<evidence type="ECO:0000313" key="5">
    <source>
        <dbReference type="Proteomes" id="UP001642406"/>
    </source>
</evidence>
<feature type="compositionally biased region" description="Polar residues" evidence="1">
    <location>
        <begin position="255"/>
        <end position="267"/>
    </location>
</feature>
<dbReference type="PROSITE" id="PS51762">
    <property type="entry name" value="GH16_2"/>
    <property type="match status" value="1"/>
</dbReference>
<feature type="compositionally biased region" description="Low complexity" evidence="1">
    <location>
        <begin position="271"/>
        <end position="283"/>
    </location>
</feature>
<reference evidence="4 5" key="1">
    <citation type="submission" date="2024-01" db="EMBL/GenBank/DDBJ databases">
        <authorList>
            <person name="Allen C."/>
            <person name="Tagirdzhanova G."/>
        </authorList>
    </citation>
    <scope>NUCLEOTIDE SEQUENCE [LARGE SCALE GENOMIC DNA]</scope>
</reference>
<dbReference type="SUPFAM" id="SSF49899">
    <property type="entry name" value="Concanavalin A-like lectins/glucanases"/>
    <property type="match status" value="1"/>
</dbReference>
<accession>A0ABP0B7P0</accession>
<evidence type="ECO:0000256" key="2">
    <source>
        <dbReference type="SAM" id="SignalP"/>
    </source>
</evidence>
<keyword evidence="5" id="KW-1185">Reference proteome</keyword>
<keyword evidence="2" id="KW-0732">Signal</keyword>
<dbReference type="InterPro" id="IPR013320">
    <property type="entry name" value="ConA-like_dom_sf"/>
</dbReference>
<comment type="caution">
    <text evidence="4">The sequence shown here is derived from an EMBL/GenBank/DDBJ whole genome shotgun (WGS) entry which is preliminary data.</text>
</comment>
<proteinExistence type="predicted"/>
<feature type="chain" id="PRO_5047477789" description="GH16 domain-containing protein" evidence="2">
    <location>
        <begin position="22"/>
        <end position="289"/>
    </location>
</feature>